<keyword evidence="5" id="KW-1185">Reference proteome</keyword>
<dbReference type="PANTHER" id="PTHR39084:SF1">
    <property type="entry name" value="DUF4010 DOMAIN-CONTAINING PROTEIN"/>
    <property type="match status" value="1"/>
</dbReference>
<dbReference type="PANTHER" id="PTHR39084">
    <property type="entry name" value="MEMBRANE PROTEIN-RELATED"/>
    <property type="match status" value="1"/>
</dbReference>
<evidence type="ECO:0000259" key="2">
    <source>
        <dbReference type="Pfam" id="PF02308"/>
    </source>
</evidence>
<accession>A0A1I4PEN7</accession>
<feature type="transmembrane region" description="Helical" evidence="1">
    <location>
        <begin position="333"/>
        <end position="356"/>
    </location>
</feature>
<feature type="transmembrane region" description="Helical" evidence="1">
    <location>
        <begin position="149"/>
        <end position="166"/>
    </location>
</feature>
<feature type="transmembrane region" description="Helical" evidence="1">
    <location>
        <begin position="393"/>
        <end position="415"/>
    </location>
</feature>
<protein>
    <submittedName>
        <fullName evidence="4">Uncharacterized membrane protein, DUF4010 family</fullName>
    </submittedName>
</protein>
<feature type="transmembrane region" description="Helical" evidence="1">
    <location>
        <begin position="203"/>
        <end position="222"/>
    </location>
</feature>
<evidence type="ECO:0000256" key="1">
    <source>
        <dbReference type="SAM" id="Phobius"/>
    </source>
</evidence>
<dbReference type="OrthoDB" id="9813718at2"/>
<dbReference type="RefSeq" id="WP_093388864.1">
    <property type="nucleotide sequence ID" value="NZ_FOTW01000016.1"/>
</dbReference>
<feature type="transmembrane region" description="Helical" evidence="1">
    <location>
        <begin position="178"/>
        <end position="196"/>
    </location>
</feature>
<evidence type="ECO:0000313" key="5">
    <source>
        <dbReference type="Proteomes" id="UP000199470"/>
    </source>
</evidence>
<feature type="domain" description="MgtC/SapB/SrpB/YhiD N-terminal" evidence="2">
    <location>
        <begin position="17"/>
        <end position="134"/>
    </location>
</feature>
<evidence type="ECO:0000259" key="3">
    <source>
        <dbReference type="Pfam" id="PF13194"/>
    </source>
</evidence>
<feature type="transmembrane region" description="Helical" evidence="1">
    <location>
        <begin position="6"/>
        <end position="29"/>
    </location>
</feature>
<dbReference type="AlphaFoldDB" id="A0A1I4PEN7"/>
<evidence type="ECO:0000313" key="4">
    <source>
        <dbReference type="EMBL" id="SFM26231.1"/>
    </source>
</evidence>
<organism evidence="4 5">
    <name type="scientific">Rugamonas rubra</name>
    <dbReference type="NCBI Taxonomy" id="758825"/>
    <lineage>
        <taxon>Bacteria</taxon>
        <taxon>Pseudomonadati</taxon>
        <taxon>Pseudomonadota</taxon>
        <taxon>Betaproteobacteria</taxon>
        <taxon>Burkholderiales</taxon>
        <taxon>Oxalobacteraceae</taxon>
        <taxon>Telluria group</taxon>
        <taxon>Rugamonas</taxon>
    </lineage>
</organism>
<dbReference type="EMBL" id="FOTW01000016">
    <property type="protein sequence ID" value="SFM26231.1"/>
    <property type="molecule type" value="Genomic_DNA"/>
</dbReference>
<sequence length="418" mass="42463">MNAALAGLPYLPLLTGLSVALGCGLLIGIERERRKGSGPQRGFAGVRSVALVCLCGALAQILAAGLVVVGAAMVAALCAISYWRRRPDDPGVTTELAFFLAYLLGVCAVLHPGIAAGAAVVIAGMLNLRQPLHHFARVTLRAGELRDGLILAGAALIVWPLLPDAASDWLLGANPRRLWGVAVVIMGLQGAAHIALRVTSPGLGLAVAGLASGFVSSTATTAAMGQRYRADPTLLGPCVTAALLSNVATYILLLVIALAVAPNMLGHVAPSLGAALLATLVLSAIRLRATNATARHGTPPGRAFSVWQALLFALILSGATGLVAFAHNHFGSAAATAGAILAGLVDAHAAAGSVLSLAASGTLTPPELVLSLLLVISSNTCSKLLAAASGGRAFFVPMAFGLLAILLAAWVPYWLAWR</sequence>
<dbReference type="Pfam" id="PF13194">
    <property type="entry name" value="DUF4010"/>
    <property type="match status" value="1"/>
</dbReference>
<keyword evidence="1" id="KW-1133">Transmembrane helix</keyword>
<dbReference type="InterPro" id="IPR025105">
    <property type="entry name" value="DUF4010"/>
</dbReference>
<dbReference type="Proteomes" id="UP000199470">
    <property type="component" value="Unassembled WGS sequence"/>
</dbReference>
<feature type="transmembrane region" description="Helical" evidence="1">
    <location>
        <begin position="49"/>
        <end position="82"/>
    </location>
</feature>
<dbReference type="Pfam" id="PF02308">
    <property type="entry name" value="MgtC"/>
    <property type="match status" value="1"/>
</dbReference>
<keyword evidence="1" id="KW-0472">Membrane</keyword>
<proteinExistence type="predicted"/>
<feature type="transmembrane region" description="Helical" evidence="1">
    <location>
        <begin position="234"/>
        <end position="261"/>
    </location>
</feature>
<gene>
    <name evidence="4" type="ORF">SAMN02982985_03372</name>
</gene>
<feature type="domain" description="DUF4010" evidence="3">
    <location>
        <begin position="183"/>
        <end position="389"/>
    </location>
</feature>
<feature type="transmembrane region" description="Helical" evidence="1">
    <location>
        <begin position="102"/>
        <end position="128"/>
    </location>
</feature>
<keyword evidence="1" id="KW-0812">Transmembrane</keyword>
<name>A0A1I4PEN7_9BURK</name>
<feature type="transmembrane region" description="Helical" evidence="1">
    <location>
        <begin position="305"/>
        <end position="326"/>
    </location>
</feature>
<dbReference type="InterPro" id="IPR049177">
    <property type="entry name" value="MgtC_SapB_SrpB_YhiD_N"/>
</dbReference>
<reference evidence="4 5" key="1">
    <citation type="submission" date="2016-10" db="EMBL/GenBank/DDBJ databases">
        <authorList>
            <person name="de Groot N.N."/>
        </authorList>
    </citation>
    <scope>NUCLEOTIDE SEQUENCE [LARGE SCALE GENOMIC DNA]</scope>
    <source>
        <strain evidence="4 5">ATCC 43154</strain>
    </source>
</reference>
<feature type="transmembrane region" description="Helical" evidence="1">
    <location>
        <begin position="268"/>
        <end position="285"/>
    </location>
</feature>